<dbReference type="InterPro" id="IPR050315">
    <property type="entry name" value="FAD-oxidoreductase_2"/>
</dbReference>
<accession>A0ABN6MDA9</accession>
<dbReference type="RefSeq" id="WP_244412218.1">
    <property type="nucleotide sequence ID" value="NZ_AP025564.1"/>
</dbReference>
<dbReference type="SUPFAM" id="SSF56425">
    <property type="entry name" value="Succinate dehydrogenase/fumarate reductase flavoprotein, catalytic domain"/>
    <property type="match status" value="1"/>
</dbReference>
<keyword evidence="4" id="KW-0560">Oxidoreductase</keyword>
<protein>
    <recommendedName>
        <fullName evidence="5">FAD-dependent oxidoreductase 2 FAD-binding domain-containing protein</fullName>
    </recommendedName>
</protein>
<evidence type="ECO:0000256" key="4">
    <source>
        <dbReference type="ARBA" id="ARBA00023002"/>
    </source>
</evidence>
<organism evidence="6 7">
    <name type="scientific">Raoultibacter timonensis</name>
    <dbReference type="NCBI Taxonomy" id="1907662"/>
    <lineage>
        <taxon>Bacteria</taxon>
        <taxon>Bacillati</taxon>
        <taxon>Actinomycetota</taxon>
        <taxon>Coriobacteriia</taxon>
        <taxon>Eggerthellales</taxon>
        <taxon>Eggerthellaceae</taxon>
        <taxon>Raoultibacter</taxon>
    </lineage>
</organism>
<evidence type="ECO:0000256" key="3">
    <source>
        <dbReference type="ARBA" id="ARBA00022827"/>
    </source>
</evidence>
<gene>
    <name evidence="6" type="ORF">CE91St30_12910</name>
</gene>
<comment type="cofactor">
    <cofactor evidence="1">
        <name>FAD</name>
        <dbReference type="ChEBI" id="CHEBI:57692"/>
    </cofactor>
</comment>
<dbReference type="Gene3D" id="3.90.700.10">
    <property type="entry name" value="Succinate dehydrogenase/fumarate reductase flavoprotein, catalytic domain"/>
    <property type="match status" value="1"/>
</dbReference>
<keyword evidence="2" id="KW-0285">Flavoprotein</keyword>
<evidence type="ECO:0000313" key="7">
    <source>
        <dbReference type="Proteomes" id="UP001320544"/>
    </source>
</evidence>
<keyword evidence="3" id="KW-0274">FAD</keyword>
<dbReference type="PANTHER" id="PTHR43400">
    <property type="entry name" value="FUMARATE REDUCTASE"/>
    <property type="match status" value="1"/>
</dbReference>
<evidence type="ECO:0000259" key="5">
    <source>
        <dbReference type="Pfam" id="PF00890"/>
    </source>
</evidence>
<dbReference type="EMBL" id="AP025564">
    <property type="protein sequence ID" value="BDE95958.1"/>
    <property type="molecule type" value="Genomic_DNA"/>
</dbReference>
<keyword evidence="7" id="KW-1185">Reference proteome</keyword>
<dbReference type="InterPro" id="IPR027477">
    <property type="entry name" value="Succ_DH/fumarate_Rdtase_cat_sf"/>
</dbReference>
<dbReference type="Proteomes" id="UP001320544">
    <property type="component" value="Chromosome"/>
</dbReference>
<sequence>MSISKSGRLDRRGFLKGAAVGAAGLAAFGLAGCAPEAQGEAGGQAAGAPESWDREVDVIVVGSGGSGLSAAIEAAGAGANTLVLEKGGVVGGTTALSAGITQAAGTEYQKKFTEYQDDTPENHFKWYMALGEEWVDEELVKDLAYGCPEVIRWYVEDLGLTIGDFSGQSHVPYADEYYAVRIHRPDGEGAALIAAMKAKAEENGAAIETNIEVTRLIIDAEGAVIGVEAETKKGTETVKANKGVVVATSNIDHNTEMARQFCPQQVWAMELADCLSAPTNTGDGIRMGMEIGADIRNLGSGMDAILDLKLTSGKDVWGLIFVNKAGMRYVCEDAHYAYKTRMQFQMERSTGHPCYAVWAQSNLENCRAWDATTIDEAVADGTVIAAASIEELAAEIGVDAAGLANTIQYWNDTVVPAGEDTQYGRISGFERIEGATYYANRMRPEIMGPCGGLKIDVEAHVLRPDGSQIPHLFAAGLCTGGWVGPFYPGSGTAMAANAHFGRKAGKNAAEMA</sequence>
<dbReference type="InterPro" id="IPR006311">
    <property type="entry name" value="TAT_signal"/>
</dbReference>
<dbReference type="PROSITE" id="PS51257">
    <property type="entry name" value="PROKAR_LIPOPROTEIN"/>
    <property type="match status" value="1"/>
</dbReference>
<evidence type="ECO:0000256" key="2">
    <source>
        <dbReference type="ARBA" id="ARBA00022630"/>
    </source>
</evidence>
<proteinExistence type="predicted"/>
<dbReference type="Pfam" id="PF00890">
    <property type="entry name" value="FAD_binding_2"/>
    <property type="match status" value="1"/>
</dbReference>
<dbReference type="Gene3D" id="3.50.50.60">
    <property type="entry name" value="FAD/NAD(P)-binding domain"/>
    <property type="match status" value="1"/>
</dbReference>
<dbReference type="PANTHER" id="PTHR43400:SF10">
    <property type="entry name" value="3-OXOSTEROID 1-DEHYDROGENASE"/>
    <property type="match status" value="1"/>
</dbReference>
<dbReference type="InterPro" id="IPR003953">
    <property type="entry name" value="FAD-dep_OxRdtase_2_FAD-bd"/>
</dbReference>
<evidence type="ECO:0000256" key="1">
    <source>
        <dbReference type="ARBA" id="ARBA00001974"/>
    </source>
</evidence>
<name>A0ABN6MDA9_9ACTN</name>
<dbReference type="SUPFAM" id="SSF51905">
    <property type="entry name" value="FAD/NAD(P)-binding domain"/>
    <property type="match status" value="1"/>
</dbReference>
<evidence type="ECO:0000313" key="6">
    <source>
        <dbReference type="EMBL" id="BDE95958.1"/>
    </source>
</evidence>
<dbReference type="PROSITE" id="PS51318">
    <property type="entry name" value="TAT"/>
    <property type="match status" value="1"/>
</dbReference>
<dbReference type="InterPro" id="IPR019546">
    <property type="entry name" value="TAT_signal_bac_arc"/>
</dbReference>
<dbReference type="NCBIfam" id="TIGR01409">
    <property type="entry name" value="TAT_signal_seq"/>
    <property type="match status" value="1"/>
</dbReference>
<dbReference type="InterPro" id="IPR036188">
    <property type="entry name" value="FAD/NAD-bd_sf"/>
</dbReference>
<reference evidence="6 7" key="1">
    <citation type="submission" date="2022-01" db="EMBL/GenBank/DDBJ databases">
        <title>Novel bile acid biosynthetic pathways are enriched in the microbiome of centenarians.</title>
        <authorList>
            <person name="Sato Y."/>
            <person name="Atarashi K."/>
            <person name="Plichta R.D."/>
            <person name="Arai Y."/>
            <person name="Sasajima S."/>
            <person name="Kearney M.S."/>
            <person name="Suda W."/>
            <person name="Takeshita K."/>
            <person name="Sasaki T."/>
            <person name="Okamoto S."/>
            <person name="Skelly N.A."/>
            <person name="Okamura Y."/>
            <person name="Vlamakis H."/>
            <person name="Li Y."/>
            <person name="Tanoue T."/>
            <person name="Takei H."/>
            <person name="Nittono H."/>
            <person name="Narushima S."/>
            <person name="Irie J."/>
            <person name="Itoh H."/>
            <person name="Moriya K."/>
            <person name="Sugiura Y."/>
            <person name="Suematsu M."/>
            <person name="Moritoki N."/>
            <person name="Shibata S."/>
            <person name="Littman R.D."/>
            <person name="Fischbach A.M."/>
            <person name="Uwamino Y."/>
            <person name="Inoue T."/>
            <person name="Honda A."/>
            <person name="Hattori M."/>
            <person name="Murai T."/>
            <person name="Xavier J.R."/>
            <person name="Hirose N."/>
            <person name="Honda K."/>
        </authorList>
    </citation>
    <scope>NUCLEOTIDE SEQUENCE [LARGE SCALE GENOMIC DNA]</scope>
    <source>
        <strain evidence="6 7">CE91-St30</strain>
    </source>
</reference>
<feature type="domain" description="FAD-dependent oxidoreductase 2 FAD-binding" evidence="5">
    <location>
        <begin position="57"/>
        <end position="492"/>
    </location>
</feature>